<accession>A0A1F8BB38</accession>
<dbReference type="Proteomes" id="UP000177082">
    <property type="component" value="Unassembled WGS sequence"/>
</dbReference>
<evidence type="ECO:0000256" key="1">
    <source>
        <dbReference type="ARBA" id="ARBA00022801"/>
    </source>
</evidence>
<sequence>MQKLKKHRIFIGIPITKSFQKEILEWGKGYQNLPVRWVRLEDFHFTLIPPWYTENLEKEKKSLLDFKAFKSFQLKLTNITFGPNPNYPRLIWASGKSPKQIIVLKEKLSKVFPNKEANRDFSLHLTIARFRQKDFKNFTIKSINESISWKIETKELALFESHLSRRGAYYEKLFSVF</sequence>
<organism evidence="3 4">
    <name type="scientific">Candidatus Woesebacteria bacterium RIFCSPLOWO2_01_FULL_39_21</name>
    <dbReference type="NCBI Taxonomy" id="1802519"/>
    <lineage>
        <taxon>Bacteria</taxon>
        <taxon>Candidatus Woeseibacteriota</taxon>
    </lineage>
</organism>
<gene>
    <name evidence="3" type="ORF">A2961_01720</name>
</gene>
<dbReference type="GO" id="GO:0004113">
    <property type="term" value="F:2',3'-cyclic-nucleotide 3'-phosphodiesterase activity"/>
    <property type="evidence" value="ECO:0007669"/>
    <property type="project" value="InterPro"/>
</dbReference>
<dbReference type="GO" id="GO:0016874">
    <property type="term" value="F:ligase activity"/>
    <property type="evidence" value="ECO:0007669"/>
    <property type="project" value="UniProtKB-KW"/>
</dbReference>
<name>A0A1F8BB38_9BACT</name>
<evidence type="ECO:0000313" key="4">
    <source>
        <dbReference type="Proteomes" id="UP000177082"/>
    </source>
</evidence>
<dbReference type="NCBIfam" id="TIGR02258">
    <property type="entry name" value="2_5_ligase"/>
    <property type="match status" value="1"/>
</dbReference>
<dbReference type="GO" id="GO:0008664">
    <property type="term" value="F:RNA 2',3'-cyclic 3'-phosphodiesterase activity"/>
    <property type="evidence" value="ECO:0007669"/>
    <property type="project" value="InterPro"/>
</dbReference>
<dbReference type="SUPFAM" id="SSF55144">
    <property type="entry name" value="LigT-like"/>
    <property type="match status" value="1"/>
</dbReference>
<dbReference type="AlphaFoldDB" id="A0A1F8BB38"/>
<dbReference type="PANTHER" id="PTHR35561">
    <property type="entry name" value="RNA 2',3'-CYCLIC PHOSPHODIESTERASE"/>
    <property type="match status" value="1"/>
</dbReference>
<dbReference type="InterPro" id="IPR014051">
    <property type="entry name" value="Phosphoesterase_HXTX"/>
</dbReference>
<dbReference type="PANTHER" id="PTHR35561:SF1">
    <property type="entry name" value="RNA 2',3'-CYCLIC PHOSPHODIESTERASE"/>
    <property type="match status" value="1"/>
</dbReference>
<dbReference type="InterPro" id="IPR004175">
    <property type="entry name" value="RNA_CPDase"/>
</dbReference>
<comment type="caution">
    <text evidence="3">The sequence shown here is derived from an EMBL/GenBank/DDBJ whole genome shotgun (WGS) entry which is preliminary data.</text>
</comment>
<keyword evidence="3" id="KW-0436">Ligase</keyword>
<keyword evidence="1" id="KW-0378">Hydrolase</keyword>
<feature type="domain" description="Phosphoesterase HXTX" evidence="2">
    <location>
        <begin position="13"/>
        <end position="92"/>
    </location>
</feature>
<evidence type="ECO:0000313" key="3">
    <source>
        <dbReference type="EMBL" id="OGM61267.1"/>
    </source>
</evidence>
<evidence type="ECO:0000259" key="2">
    <source>
        <dbReference type="Pfam" id="PF02834"/>
    </source>
</evidence>
<dbReference type="Pfam" id="PF02834">
    <property type="entry name" value="LigT_PEase"/>
    <property type="match status" value="1"/>
</dbReference>
<proteinExistence type="predicted"/>
<dbReference type="InterPro" id="IPR009097">
    <property type="entry name" value="Cyclic_Pdiesterase"/>
</dbReference>
<dbReference type="EMBL" id="MGHF01000044">
    <property type="protein sequence ID" value="OGM61267.1"/>
    <property type="molecule type" value="Genomic_DNA"/>
</dbReference>
<protein>
    <submittedName>
        <fullName evidence="3">2'-5' RNA ligase</fullName>
    </submittedName>
</protein>
<dbReference type="STRING" id="1802519.A2961_01720"/>
<dbReference type="Gene3D" id="3.90.1140.10">
    <property type="entry name" value="Cyclic phosphodiesterase"/>
    <property type="match status" value="1"/>
</dbReference>
<reference evidence="3 4" key="1">
    <citation type="journal article" date="2016" name="Nat. Commun.">
        <title>Thousands of microbial genomes shed light on interconnected biogeochemical processes in an aquifer system.</title>
        <authorList>
            <person name="Anantharaman K."/>
            <person name="Brown C.T."/>
            <person name="Hug L.A."/>
            <person name="Sharon I."/>
            <person name="Castelle C.J."/>
            <person name="Probst A.J."/>
            <person name="Thomas B.C."/>
            <person name="Singh A."/>
            <person name="Wilkins M.J."/>
            <person name="Karaoz U."/>
            <person name="Brodie E.L."/>
            <person name="Williams K.H."/>
            <person name="Hubbard S.S."/>
            <person name="Banfield J.F."/>
        </authorList>
    </citation>
    <scope>NUCLEOTIDE SEQUENCE [LARGE SCALE GENOMIC DNA]</scope>
</reference>